<accession>A0AAV4PH28</accession>
<protein>
    <submittedName>
        <fullName evidence="2">Uncharacterized protein</fullName>
    </submittedName>
</protein>
<name>A0AAV4PH28_CAEEX</name>
<dbReference type="Proteomes" id="UP001054945">
    <property type="component" value="Unassembled WGS sequence"/>
</dbReference>
<evidence type="ECO:0000256" key="1">
    <source>
        <dbReference type="SAM" id="MobiDB-lite"/>
    </source>
</evidence>
<reference evidence="2 3" key="1">
    <citation type="submission" date="2021-06" db="EMBL/GenBank/DDBJ databases">
        <title>Caerostris extrusa draft genome.</title>
        <authorList>
            <person name="Kono N."/>
            <person name="Arakawa K."/>
        </authorList>
    </citation>
    <scope>NUCLEOTIDE SEQUENCE [LARGE SCALE GENOMIC DNA]</scope>
</reference>
<gene>
    <name evidence="2" type="ORF">CEXT_595131</name>
</gene>
<evidence type="ECO:0000313" key="3">
    <source>
        <dbReference type="Proteomes" id="UP001054945"/>
    </source>
</evidence>
<sequence>MFVSKSIGSQKKEDRGKKKKKKKNRTICIRSRPAIYAEREREKTPPCRCEINTAKCNLFRTDELRYLSFPLLTVATSGLPMKPQTGFSSLCLLCLDKLIPRLA</sequence>
<dbReference type="AlphaFoldDB" id="A0AAV4PH28"/>
<feature type="region of interest" description="Disordered" evidence="1">
    <location>
        <begin position="1"/>
        <end position="25"/>
    </location>
</feature>
<keyword evidence="3" id="KW-1185">Reference proteome</keyword>
<dbReference type="EMBL" id="BPLR01004652">
    <property type="protein sequence ID" value="GIX96460.1"/>
    <property type="molecule type" value="Genomic_DNA"/>
</dbReference>
<organism evidence="2 3">
    <name type="scientific">Caerostris extrusa</name>
    <name type="common">Bark spider</name>
    <name type="synonym">Caerostris bankana</name>
    <dbReference type="NCBI Taxonomy" id="172846"/>
    <lineage>
        <taxon>Eukaryota</taxon>
        <taxon>Metazoa</taxon>
        <taxon>Ecdysozoa</taxon>
        <taxon>Arthropoda</taxon>
        <taxon>Chelicerata</taxon>
        <taxon>Arachnida</taxon>
        <taxon>Araneae</taxon>
        <taxon>Araneomorphae</taxon>
        <taxon>Entelegynae</taxon>
        <taxon>Araneoidea</taxon>
        <taxon>Araneidae</taxon>
        <taxon>Caerostris</taxon>
    </lineage>
</organism>
<proteinExistence type="predicted"/>
<evidence type="ECO:0000313" key="2">
    <source>
        <dbReference type="EMBL" id="GIX96460.1"/>
    </source>
</evidence>
<comment type="caution">
    <text evidence="2">The sequence shown here is derived from an EMBL/GenBank/DDBJ whole genome shotgun (WGS) entry which is preliminary data.</text>
</comment>